<gene>
    <name evidence="3" type="ORF">THAR02_07905</name>
</gene>
<evidence type="ECO:0000259" key="1">
    <source>
        <dbReference type="Pfam" id="PF01408"/>
    </source>
</evidence>
<dbReference type="SUPFAM" id="SSF51735">
    <property type="entry name" value="NAD(P)-binding Rossmann-fold domains"/>
    <property type="match status" value="1"/>
</dbReference>
<dbReference type="EMBL" id="JOKZ01000285">
    <property type="protein sequence ID" value="KKO99981.1"/>
    <property type="molecule type" value="Genomic_DNA"/>
</dbReference>
<dbReference type="Pfam" id="PF22685">
    <property type="entry name" value="Gal80p_C-like"/>
    <property type="match status" value="1"/>
</dbReference>
<evidence type="ECO:0000313" key="4">
    <source>
        <dbReference type="Proteomes" id="UP000034112"/>
    </source>
</evidence>
<sequence>MAPIRICIIGLAATSSAGYKTGEWGIQHLNSLKLSPHYQVVGICNSSLASSQKSIESHKLGPDVKAYGSLDEVVSDPNVDMVSIVVAIGKHYELLKPVLQQKKNVLVEFPIAPTLAEVEELTTLAKNAGVKTISGSQGRAHPVFRRMKDLIKSGAIGDVVFSTLNGHNSLIAAPMWPESQSILLNIDSGISRLHLVVGHILDTHLSILGDFKDIQSTFKIQNKKTKLVDHEGSTIQENFDITAPDTILLQGVLETGAVVSVTMRTSKEPVDNTGFRWIISGAKGELELTSDPGIFHWGPPGLKLKLREFGGEEKEINFNLGEPEHLSQVSYMGQNVARLYEAFAKGDEDGYATLDDALKVHKALEEAKLRAVWA</sequence>
<dbReference type="Gene3D" id="3.30.360.10">
    <property type="entry name" value="Dihydrodipicolinate Reductase, domain 2"/>
    <property type="match status" value="1"/>
</dbReference>
<reference evidence="4" key="1">
    <citation type="journal article" date="2015" name="Genome Announc.">
        <title>Draft whole-genome sequence of the biocontrol agent Trichoderma harzianum T6776.</title>
        <authorList>
            <person name="Baroncelli R."/>
            <person name="Piaggeschi G."/>
            <person name="Fiorini L."/>
            <person name="Bertolini E."/>
            <person name="Zapparata A."/>
            <person name="Pe M.E."/>
            <person name="Sarrocco S."/>
            <person name="Vannacci G."/>
        </authorList>
    </citation>
    <scope>NUCLEOTIDE SEQUENCE [LARGE SCALE GENOMIC DNA]</scope>
    <source>
        <strain evidence="4">T6776</strain>
    </source>
</reference>
<dbReference type="GO" id="GO:0000166">
    <property type="term" value="F:nucleotide binding"/>
    <property type="evidence" value="ECO:0007669"/>
    <property type="project" value="InterPro"/>
</dbReference>
<feature type="domain" description="Gfo/Idh/MocA-like oxidoreductase N-terminal" evidence="1">
    <location>
        <begin position="22"/>
        <end position="133"/>
    </location>
</feature>
<dbReference type="Gene3D" id="3.40.50.720">
    <property type="entry name" value="NAD(P)-binding Rossmann-like Domain"/>
    <property type="match status" value="1"/>
</dbReference>
<evidence type="ECO:0000313" key="3">
    <source>
        <dbReference type="EMBL" id="KKO99981.1"/>
    </source>
</evidence>
<evidence type="ECO:0000259" key="2">
    <source>
        <dbReference type="Pfam" id="PF22685"/>
    </source>
</evidence>
<dbReference type="InterPro" id="IPR036291">
    <property type="entry name" value="NAD(P)-bd_dom_sf"/>
</dbReference>
<dbReference type="Pfam" id="PF01408">
    <property type="entry name" value="GFO_IDH_MocA"/>
    <property type="match status" value="1"/>
</dbReference>
<dbReference type="OMA" id="GEWGIQH"/>
<dbReference type="InterPro" id="IPR055080">
    <property type="entry name" value="Gal80p-like_C"/>
</dbReference>
<dbReference type="InterPro" id="IPR051317">
    <property type="entry name" value="Gfo/Idh/MocA_oxidoreduct"/>
</dbReference>
<dbReference type="InterPro" id="IPR000683">
    <property type="entry name" value="Gfo/Idh/MocA-like_OxRdtase_N"/>
</dbReference>
<feature type="domain" description="Gal80p-like C-terminal" evidence="2">
    <location>
        <begin position="142"/>
        <end position="290"/>
    </location>
</feature>
<accession>A0A0F9ZI60</accession>
<dbReference type="Proteomes" id="UP000034112">
    <property type="component" value="Unassembled WGS sequence"/>
</dbReference>
<protein>
    <submittedName>
        <fullName evidence="3">Oxidoreductase</fullName>
    </submittedName>
</protein>
<name>A0A0F9ZI60_TRIHA</name>
<proteinExistence type="predicted"/>
<dbReference type="PANTHER" id="PTHR43708:SF1">
    <property type="entry name" value="GALACTOSE_LACTOSE METABOLISM REGULATORY PROTEIN GAL80"/>
    <property type="match status" value="1"/>
</dbReference>
<dbReference type="OrthoDB" id="64915at2759"/>
<organism evidence="3 4">
    <name type="scientific">Trichoderma harzianum</name>
    <name type="common">Hypocrea lixii</name>
    <dbReference type="NCBI Taxonomy" id="5544"/>
    <lineage>
        <taxon>Eukaryota</taxon>
        <taxon>Fungi</taxon>
        <taxon>Dikarya</taxon>
        <taxon>Ascomycota</taxon>
        <taxon>Pezizomycotina</taxon>
        <taxon>Sordariomycetes</taxon>
        <taxon>Hypocreomycetidae</taxon>
        <taxon>Hypocreales</taxon>
        <taxon>Hypocreaceae</taxon>
        <taxon>Trichoderma</taxon>
    </lineage>
</organism>
<dbReference type="AlphaFoldDB" id="A0A0F9ZI60"/>
<dbReference type="PANTHER" id="PTHR43708">
    <property type="entry name" value="CONSERVED EXPRESSED OXIDOREDUCTASE (EUROFUNG)"/>
    <property type="match status" value="1"/>
</dbReference>
<comment type="caution">
    <text evidence="3">The sequence shown here is derived from an EMBL/GenBank/DDBJ whole genome shotgun (WGS) entry which is preliminary data.</text>
</comment>
<dbReference type="SUPFAM" id="SSF55347">
    <property type="entry name" value="Glyceraldehyde-3-phosphate dehydrogenase-like, C-terminal domain"/>
    <property type="match status" value="1"/>
</dbReference>